<dbReference type="OrthoDB" id="1826980at2"/>
<name>A0A4Z1BKY2_9RHOB</name>
<gene>
    <name evidence="1" type="ORF">E4L95_23205</name>
</gene>
<proteinExistence type="predicted"/>
<accession>A0A4Z1BKY2</accession>
<evidence type="ECO:0000313" key="1">
    <source>
        <dbReference type="EMBL" id="TGN36200.1"/>
    </source>
</evidence>
<organism evidence="1 2">
    <name type="scientific">Paracoccus liaowanqingii</name>
    <dbReference type="NCBI Taxonomy" id="2560053"/>
    <lineage>
        <taxon>Bacteria</taxon>
        <taxon>Pseudomonadati</taxon>
        <taxon>Pseudomonadota</taxon>
        <taxon>Alphaproteobacteria</taxon>
        <taxon>Rhodobacterales</taxon>
        <taxon>Paracoccaceae</taxon>
        <taxon>Paracoccus</taxon>
    </lineage>
</organism>
<evidence type="ECO:0000313" key="2">
    <source>
        <dbReference type="Proteomes" id="UP000297972"/>
    </source>
</evidence>
<sequence length="43" mass="4743">VTRGRKLVVLVGQKRAVAIAVKNTSGRRRWSKLNEWLAAAKPG</sequence>
<dbReference type="AlphaFoldDB" id="A0A4Z1BKY2"/>
<feature type="non-terminal residue" evidence="1">
    <location>
        <position position="1"/>
    </location>
</feature>
<protein>
    <submittedName>
        <fullName evidence="1">Heavy metal transporter</fullName>
    </submittedName>
</protein>
<keyword evidence="2" id="KW-1185">Reference proteome</keyword>
<dbReference type="Proteomes" id="UP000297972">
    <property type="component" value="Unassembled WGS sequence"/>
</dbReference>
<comment type="caution">
    <text evidence="1">The sequence shown here is derived from an EMBL/GenBank/DDBJ whole genome shotgun (WGS) entry which is preliminary data.</text>
</comment>
<dbReference type="EMBL" id="SRPG01000585">
    <property type="protein sequence ID" value="TGN36200.1"/>
    <property type="molecule type" value="Genomic_DNA"/>
</dbReference>
<reference evidence="1 2" key="1">
    <citation type="submission" date="2019-03" db="EMBL/GenBank/DDBJ databases">
        <authorList>
            <person name="Li J."/>
        </authorList>
    </citation>
    <scope>NUCLEOTIDE SEQUENCE [LARGE SCALE GENOMIC DNA]</scope>
    <source>
        <strain evidence="1 2">3058</strain>
    </source>
</reference>